<dbReference type="GO" id="GO:0000103">
    <property type="term" value="P:sulfate assimilation"/>
    <property type="evidence" value="ECO:0007669"/>
    <property type="project" value="InterPro"/>
</dbReference>
<dbReference type="EMBL" id="MHIB01000042">
    <property type="protein sequence ID" value="OGY43107.1"/>
    <property type="molecule type" value="Genomic_DNA"/>
</dbReference>
<comment type="caution">
    <text evidence="11">The sequence shown here is derived from an EMBL/GenBank/DDBJ whole genome shotgun (WGS) entry which is preliminary data.</text>
</comment>
<dbReference type="InterPro" id="IPR011784">
    <property type="entry name" value="SO4_adenylTrfase_ssu"/>
</dbReference>
<organism evidence="11 12">
    <name type="scientific">Candidatus Buchananbacteria bacterium RIFCSPHIGHO2_01_FULL_39_14</name>
    <dbReference type="NCBI Taxonomy" id="1797532"/>
    <lineage>
        <taxon>Bacteria</taxon>
        <taxon>Candidatus Buchananiibacteriota</taxon>
    </lineage>
</organism>
<dbReference type="Gene3D" id="3.40.50.620">
    <property type="entry name" value="HUPs"/>
    <property type="match status" value="1"/>
</dbReference>
<dbReference type="Proteomes" id="UP000178930">
    <property type="component" value="Unassembled WGS sequence"/>
</dbReference>
<sequence>MSNYNLDYLKQLEAESINIIRETAAEFKNPVMLYSIGKDSSVLLRLAQKAFYPGKIPFSLLHIDTGYKFKEMIEFRDYYTKKIGAKLIVHKNTESEAEKLGPDQAHTDLYIYYKKTKPLLEAIKINNFNAAIGGARREEEKSRAKERIFSVRTESGSWEPKNQRPEFWHLYNCRLNEGQTMRIFPLSNWTEADIWAYILMEKVEVVSLYFAQKRKLIKRHGVLLRIDEFVQPKTGEEVFEAVCRYRTLGCSPSTGAVLSKASTVEEILAEVLAAEYSERQNRAIDNTSEAAMEQKKSEGYF</sequence>
<dbReference type="InterPro" id="IPR050128">
    <property type="entry name" value="Sulfate_adenylyltrnsfr_sub2"/>
</dbReference>
<protein>
    <recommendedName>
        <fullName evidence="3">Sulfate adenylyltransferase subunit 2</fullName>
        <ecNumber evidence="2">2.7.7.4</ecNumber>
    </recommendedName>
    <alternativeName>
        <fullName evidence="8">ATP-sulfurylase small subunit</fullName>
    </alternativeName>
    <alternativeName>
        <fullName evidence="9">Sulfate adenylate transferase</fullName>
    </alternativeName>
</protein>
<evidence type="ECO:0000259" key="10">
    <source>
        <dbReference type="Pfam" id="PF01507"/>
    </source>
</evidence>
<keyword evidence="5 11" id="KW-0548">Nucleotidyltransferase</keyword>
<keyword evidence="4 11" id="KW-0808">Transferase</keyword>
<feature type="domain" description="Phosphoadenosine phosphosulphate reductase" evidence="10">
    <location>
        <begin position="29"/>
        <end position="255"/>
    </location>
</feature>
<dbReference type="Pfam" id="PF01507">
    <property type="entry name" value="PAPS_reduct"/>
    <property type="match status" value="1"/>
</dbReference>
<dbReference type="AlphaFoldDB" id="A0A1G1XUY9"/>
<dbReference type="InterPro" id="IPR002500">
    <property type="entry name" value="PAPS_reduct_dom"/>
</dbReference>
<evidence type="ECO:0000313" key="11">
    <source>
        <dbReference type="EMBL" id="OGY43107.1"/>
    </source>
</evidence>
<evidence type="ECO:0000256" key="1">
    <source>
        <dbReference type="ARBA" id="ARBA00008885"/>
    </source>
</evidence>
<dbReference type="PANTHER" id="PTHR43196:SF1">
    <property type="entry name" value="SULFATE ADENYLYLTRANSFERASE SUBUNIT 2"/>
    <property type="match status" value="1"/>
</dbReference>
<dbReference type="NCBIfam" id="NF009214">
    <property type="entry name" value="PRK12563.1"/>
    <property type="match status" value="1"/>
</dbReference>
<dbReference type="GO" id="GO:0005524">
    <property type="term" value="F:ATP binding"/>
    <property type="evidence" value="ECO:0007669"/>
    <property type="project" value="UniProtKB-KW"/>
</dbReference>
<evidence type="ECO:0000256" key="4">
    <source>
        <dbReference type="ARBA" id="ARBA00022679"/>
    </source>
</evidence>
<evidence type="ECO:0000256" key="2">
    <source>
        <dbReference type="ARBA" id="ARBA00012391"/>
    </source>
</evidence>
<dbReference type="STRING" id="1797532.A2729_05855"/>
<dbReference type="NCBIfam" id="TIGR02039">
    <property type="entry name" value="CysD"/>
    <property type="match status" value="1"/>
</dbReference>
<accession>A0A1G1XUY9</accession>
<reference evidence="11 12" key="1">
    <citation type="journal article" date="2016" name="Nat. Commun.">
        <title>Thousands of microbial genomes shed light on interconnected biogeochemical processes in an aquifer system.</title>
        <authorList>
            <person name="Anantharaman K."/>
            <person name="Brown C.T."/>
            <person name="Hug L.A."/>
            <person name="Sharon I."/>
            <person name="Castelle C.J."/>
            <person name="Probst A.J."/>
            <person name="Thomas B.C."/>
            <person name="Singh A."/>
            <person name="Wilkins M.J."/>
            <person name="Karaoz U."/>
            <person name="Brodie E.L."/>
            <person name="Williams K.H."/>
            <person name="Hubbard S.S."/>
            <person name="Banfield J.F."/>
        </authorList>
    </citation>
    <scope>NUCLEOTIDE SEQUENCE [LARGE SCALE GENOMIC DNA]</scope>
</reference>
<keyword evidence="6" id="KW-0547">Nucleotide-binding</keyword>
<evidence type="ECO:0000256" key="5">
    <source>
        <dbReference type="ARBA" id="ARBA00022695"/>
    </source>
</evidence>
<evidence type="ECO:0000256" key="8">
    <source>
        <dbReference type="ARBA" id="ARBA00030256"/>
    </source>
</evidence>
<dbReference type="GO" id="GO:0004781">
    <property type="term" value="F:sulfate adenylyltransferase (ATP) activity"/>
    <property type="evidence" value="ECO:0007669"/>
    <property type="project" value="UniProtKB-EC"/>
</dbReference>
<gene>
    <name evidence="11" type="ORF">A2729_05855</name>
</gene>
<dbReference type="PANTHER" id="PTHR43196">
    <property type="entry name" value="SULFATE ADENYLYLTRANSFERASE SUBUNIT 2"/>
    <property type="match status" value="1"/>
</dbReference>
<evidence type="ECO:0000256" key="3">
    <source>
        <dbReference type="ARBA" id="ARBA00022004"/>
    </source>
</evidence>
<dbReference type="SUPFAM" id="SSF52402">
    <property type="entry name" value="Adenine nucleotide alpha hydrolases-like"/>
    <property type="match status" value="1"/>
</dbReference>
<evidence type="ECO:0000256" key="7">
    <source>
        <dbReference type="ARBA" id="ARBA00022840"/>
    </source>
</evidence>
<dbReference type="PIRSF" id="PIRSF002936">
    <property type="entry name" value="CysDAde_trans"/>
    <property type="match status" value="1"/>
</dbReference>
<name>A0A1G1XUY9_9BACT</name>
<dbReference type="EC" id="2.7.7.4" evidence="2"/>
<evidence type="ECO:0000256" key="9">
    <source>
        <dbReference type="ARBA" id="ARBA00031812"/>
    </source>
</evidence>
<evidence type="ECO:0000313" key="12">
    <source>
        <dbReference type="Proteomes" id="UP000178930"/>
    </source>
</evidence>
<evidence type="ECO:0000256" key="6">
    <source>
        <dbReference type="ARBA" id="ARBA00022741"/>
    </source>
</evidence>
<comment type="similarity">
    <text evidence="1">Belongs to the PAPS reductase family. CysD subfamily.</text>
</comment>
<keyword evidence="7" id="KW-0067">ATP-binding</keyword>
<dbReference type="NCBIfam" id="NF003587">
    <property type="entry name" value="PRK05253.1"/>
    <property type="match status" value="1"/>
</dbReference>
<proteinExistence type="inferred from homology"/>
<dbReference type="InterPro" id="IPR014729">
    <property type="entry name" value="Rossmann-like_a/b/a_fold"/>
</dbReference>